<dbReference type="InterPro" id="IPR001375">
    <property type="entry name" value="Peptidase_S9_cat"/>
</dbReference>
<feature type="chain" id="PRO_5029014274" evidence="2">
    <location>
        <begin position="18"/>
        <end position="675"/>
    </location>
</feature>
<dbReference type="InterPro" id="IPR029058">
    <property type="entry name" value="AB_hydrolase_fold"/>
</dbReference>
<dbReference type="PROSITE" id="PS50835">
    <property type="entry name" value="IG_LIKE"/>
    <property type="match status" value="1"/>
</dbReference>
<reference evidence="4 5" key="1">
    <citation type="submission" date="2020-08" db="EMBL/GenBank/DDBJ databases">
        <title>Sphingomonas sp. sand1-3 16S ribosomal RNA gene Genome sequencing and assembly.</title>
        <authorList>
            <person name="Kang M."/>
        </authorList>
    </citation>
    <scope>NUCLEOTIDE SEQUENCE [LARGE SCALE GENOMIC DNA]</scope>
    <source>
        <strain evidence="5">sand1-3</strain>
    </source>
</reference>
<evidence type="ECO:0000259" key="3">
    <source>
        <dbReference type="PROSITE" id="PS50835"/>
    </source>
</evidence>
<evidence type="ECO:0000313" key="5">
    <source>
        <dbReference type="Proteomes" id="UP000515861"/>
    </source>
</evidence>
<dbReference type="Proteomes" id="UP000515861">
    <property type="component" value="Chromosome"/>
</dbReference>
<evidence type="ECO:0000256" key="1">
    <source>
        <dbReference type="SAM" id="MobiDB-lite"/>
    </source>
</evidence>
<dbReference type="EMBL" id="CP060697">
    <property type="protein sequence ID" value="QNM83347.1"/>
    <property type="molecule type" value="Genomic_DNA"/>
</dbReference>
<gene>
    <name evidence="4" type="ORF">H8M03_03095</name>
</gene>
<dbReference type="RefSeq" id="WP_187480302.1">
    <property type="nucleotide sequence ID" value="NZ_CP060697.1"/>
</dbReference>
<dbReference type="Gene3D" id="3.40.50.1820">
    <property type="entry name" value="alpha/beta hydrolase"/>
    <property type="match status" value="1"/>
</dbReference>
<dbReference type="GO" id="GO:0006508">
    <property type="term" value="P:proteolysis"/>
    <property type="evidence" value="ECO:0007669"/>
    <property type="project" value="InterPro"/>
</dbReference>
<dbReference type="SUPFAM" id="SSF53474">
    <property type="entry name" value="alpha/beta-Hydrolases"/>
    <property type="match status" value="1"/>
</dbReference>
<evidence type="ECO:0000313" key="4">
    <source>
        <dbReference type="EMBL" id="QNM83347.1"/>
    </source>
</evidence>
<feature type="domain" description="Ig-like" evidence="3">
    <location>
        <begin position="243"/>
        <end position="368"/>
    </location>
</feature>
<dbReference type="NCBIfam" id="NF033523">
    <property type="entry name" value="lasso_peptidase"/>
    <property type="match status" value="1"/>
</dbReference>
<name>A0A7G9L3Z8_9SPHN</name>
<dbReference type="KEGG" id="ssau:H8M03_03095"/>
<sequence>MFWAGAMLAAASSASMASVAAPADWNRAIVEVADVDSLSLSPDGRALLFRTSRASIEQNRVLLEWHLLDTGSGETRTIGSGGDAIFDDPGLLRAEAPLWLADGSGAALRQRSDGATGIWLYRRASNGLAPAIVGAADVENLRLAPDGVSLLYEVGPSRADIRAAEEAERDQGIRVTQKVDLAQNLFRGGSVEGRMASQRLSGYWYMRSGLLVSAPRQTRRWDSATGKDSAEGLPRDPAPFTPPSLTAVASLASPGKGIADAQWDGFSGKLGWQPAHGRSIRCAAELCRTRRVSSLAWIVEGREILATFTDRHHRQTLARWNVRQNQLRILAASDGLLSGSRKGSLACQVNRRAAYCVRAGAANPPELVRVDLGDGRVSTMFDPNATLRQRYRPQVEPVALTLADGRSIAGVLLGPTGEPGQPAPLFVNYYRCEGFLRGGEGDEWPIAALIDAGFLVACLNSAPFKGKQDALATYEDGVSVVRTLIDRLAAAGRIDRKRVAMGGFSFGSEVAMRTATNSDLLAALSIASGQTEPADYWYGAILGDAHDKVTRDVWGLGRPEETPERWREVSPALNVAAIRVPVLFQLPEQEARRMPELFVRLRASGTPVDFYAFPDEAHIKVEPRHRSAVFDRNFDWFAYWLLDRRDPDPAKQDRYQAWDEMRVRRSTRAEAAPGG</sequence>
<dbReference type="AlphaFoldDB" id="A0A7G9L3Z8"/>
<proteinExistence type="predicted"/>
<dbReference type="InterPro" id="IPR011042">
    <property type="entry name" value="6-blade_b-propeller_TolB-like"/>
</dbReference>
<dbReference type="InterPro" id="IPR007110">
    <property type="entry name" value="Ig-like_dom"/>
</dbReference>
<dbReference type="Pfam" id="PF00326">
    <property type="entry name" value="Peptidase_S9"/>
    <property type="match status" value="1"/>
</dbReference>
<accession>A0A7G9L3Z8</accession>
<organism evidence="4 5">
    <name type="scientific">Sphingomonas sabuli</name>
    <dbReference type="NCBI Taxonomy" id="2764186"/>
    <lineage>
        <taxon>Bacteria</taxon>
        <taxon>Pseudomonadati</taxon>
        <taxon>Pseudomonadota</taxon>
        <taxon>Alphaproteobacteria</taxon>
        <taxon>Sphingomonadales</taxon>
        <taxon>Sphingomonadaceae</taxon>
        <taxon>Sphingomonas</taxon>
    </lineage>
</organism>
<evidence type="ECO:0000256" key="2">
    <source>
        <dbReference type="SAM" id="SignalP"/>
    </source>
</evidence>
<dbReference type="InterPro" id="IPR053536">
    <property type="entry name" value="Lasso_peptide_isopeptidase"/>
</dbReference>
<dbReference type="Gene3D" id="2.120.10.30">
    <property type="entry name" value="TolB, C-terminal domain"/>
    <property type="match status" value="1"/>
</dbReference>
<dbReference type="SUPFAM" id="SSF82171">
    <property type="entry name" value="DPP6 N-terminal domain-like"/>
    <property type="match status" value="1"/>
</dbReference>
<keyword evidence="5" id="KW-1185">Reference proteome</keyword>
<feature type="region of interest" description="Disordered" evidence="1">
    <location>
        <begin position="217"/>
        <end position="236"/>
    </location>
</feature>
<keyword evidence="2" id="KW-0732">Signal</keyword>
<feature type="signal peptide" evidence="2">
    <location>
        <begin position="1"/>
        <end position="17"/>
    </location>
</feature>
<protein>
    <submittedName>
        <fullName evidence="4">Atxe2 family lasso peptide isopeptidase</fullName>
    </submittedName>
</protein>
<dbReference type="GO" id="GO:0008236">
    <property type="term" value="F:serine-type peptidase activity"/>
    <property type="evidence" value="ECO:0007669"/>
    <property type="project" value="InterPro"/>
</dbReference>